<dbReference type="GO" id="GO:0047570">
    <property type="term" value="F:3-oxoadipate enol-lactonase activity"/>
    <property type="evidence" value="ECO:0007669"/>
    <property type="project" value="UniProtKB-EC"/>
</dbReference>
<dbReference type="InterPro" id="IPR000073">
    <property type="entry name" value="AB_hydrolase_1"/>
</dbReference>
<dbReference type="Proteomes" id="UP001260188">
    <property type="component" value="Unassembled WGS sequence"/>
</dbReference>
<dbReference type="InterPro" id="IPR029058">
    <property type="entry name" value="AB_hydrolase_fold"/>
</dbReference>
<accession>A0ABU1I294</accession>
<dbReference type="PANTHER" id="PTHR43194:SF2">
    <property type="entry name" value="PEROXISOMAL MEMBRANE PROTEIN LPX1"/>
    <property type="match status" value="1"/>
</dbReference>
<dbReference type="PANTHER" id="PTHR43194">
    <property type="entry name" value="HYDROLASE ALPHA/BETA FOLD FAMILY"/>
    <property type="match status" value="1"/>
</dbReference>
<dbReference type="EC" id="3.1.1.24" evidence="2"/>
<dbReference type="SUPFAM" id="SSF53474">
    <property type="entry name" value="alpha/beta-Hydrolases"/>
    <property type="match status" value="1"/>
</dbReference>
<reference evidence="2 3" key="1">
    <citation type="submission" date="2023-08" db="EMBL/GenBank/DDBJ databases">
        <title>Functional and genomic diversity of the sorghum phyllosphere microbiome.</title>
        <authorList>
            <person name="Shade A."/>
        </authorList>
    </citation>
    <scope>NUCLEOTIDE SEQUENCE [LARGE SCALE GENOMIC DNA]</scope>
    <source>
        <strain evidence="2 3">SORGH_AS_0919</strain>
    </source>
</reference>
<evidence type="ECO:0000313" key="2">
    <source>
        <dbReference type="EMBL" id="MDR6167637.1"/>
    </source>
</evidence>
<comment type="caution">
    <text evidence="2">The sequence shown here is derived from an EMBL/GenBank/DDBJ whole genome shotgun (WGS) entry which is preliminary data.</text>
</comment>
<dbReference type="Gene3D" id="3.40.50.1820">
    <property type="entry name" value="alpha/beta hydrolase"/>
    <property type="match status" value="1"/>
</dbReference>
<dbReference type="InterPro" id="IPR050228">
    <property type="entry name" value="Carboxylesterase_BioH"/>
</dbReference>
<name>A0ABU1I294_9MICO</name>
<feature type="domain" description="AB hydrolase-1" evidence="1">
    <location>
        <begin position="27"/>
        <end position="254"/>
    </location>
</feature>
<dbReference type="Pfam" id="PF12697">
    <property type="entry name" value="Abhydrolase_6"/>
    <property type="match status" value="1"/>
</dbReference>
<sequence>MANLDQRLSLDGCTVAYNDSGGTGHPVLFLHGAGVDHVMFEEQAEAVSHSARRIIEWDMRAHGLSRPNAIGITADQLVEDAETLISALGLSQPVLVGHSLGGNIAQALVRRKPTGYAAIVVVDATWNTGPLNSMERLLLRLAAPMLALIPARSLPSVMAKASAVTRRARLDLARAFAQVPKREFLAIWQSTVSLVDPAPDYRVPIPLLLLRGDRDRTGNIATAMPAWAKHEGAQEVVIPDAGHVPTQDAPEAVTKALLHFLDSLEPRR</sequence>
<evidence type="ECO:0000313" key="3">
    <source>
        <dbReference type="Proteomes" id="UP001260188"/>
    </source>
</evidence>
<keyword evidence="2" id="KW-0378">Hydrolase</keyword>
<dbReference type="EMBL" id="JAVIZA010000001">
    <property type="protein sequence ID" value="MDR6167637.1"/>
    <property type="molecule type" value="Genomic_DNA"/>
</dbReference>
<organism evidence="2 3">
    <name type="scientific">Microbacterium paludicola</name>
    <dbReference type="NCBI Taxonomy" id="300019"/>
    <lineage>
        <taxon>Bacteria</taxon>
        <taxon>Bacillati</taxon>
        <taxon>Actinomycetota</taxon>
        <taxon>Actinomycetes</taxon>
        <taxon>Micrococcales</taxon>
        <taxon>Microbacteriaceae</taxon>
        <taxon>Microbacterium</taxon>
    </lineage>
</organism>
<proteinExistence type="predicted"/>
<evidence type="ECO:0000259" key="1">
    <source>
        <dbReference type="Pfam" id="PF12697"/>
    </source>
</evidence>
<protein>
    <submittedName>
        <fullName evidence="2">3-oxoadipate enol-lactonase</fullName>
        <ecNumber evidence="2">3.1.1.24</ecNumber>
    </submittedName>
</protein>
<gene>
    <name evidence="2" type="ORF">QE367_001841</name>
</gene>
<keyword evidence="3" id="KW-1185">Reference proteome</keyword>